<dbReference type="InterPro" id="IPR010998">
    <property type="entry name" value="Integrase_recombinase_N"/>
</dbReference>
<evidence type="ECO:0000313" key="6">
    <source>
        <dbReference type="EMBL" id="MBB5234725.1"/>
    </source>
</evidence>
<evidence type="ECO:0000259" key="4">
    <source>
        <dbReference type="PROSITE" id="PS51898"/>
    </source>
</evidence>
<protein>
    <submittedName>
        <fullName evidence="6">Integrase/recombinase XerC</fullName>
    </submittedName>
</protein>
<dbReference type="AlphaFoldDB" id="A0A7W8LQL2"/>
<sequence>MTLVLASRWANPDNRRREALRAAQTQDAEGLLDLLGHHLRVKSRRAGGVSPQTLRTYGVAVRDFLAYAGPPGAPRLSVQHLTPDELEAYVIHTRERLRQGGQAAGLTLGSVATYLYGVRALYRALHWAGAVRENPTLAVPAPRDPTPAHARKRALPPAQYRALLAAPEAAPDPAVTARDRAILVLGATLGLRAQEIVDLRVADVGLGLREVHVTRGKGGKARRVPLPPAAAQVLAAWLQLRQALVLAGDLPQDQGALIVSFHRGHRGQQLTTAGLRTIVNGYFRNLGLPPDMWGAHTLRRTAGTRLYRATRDLHVVSDVLGHASVTTSAIYAKLDADVRLEALAAAEEAD</sequence>
<dbReference type="GO" id="GO:0006310">
    <property type="term" value="P:DNA recombination"/>
    <property type="evidence" value="ECO:0007669"/>
    <property type="project" value="UniProtKB-KW"/>
</dbReference>
<dbReference type="SUPFAM" id="SSF56349">
    <property type="entry name" value="DNA breaking-rejoining enzymes"/>
    <property type="match status" value="1"/>
</dbReference>
<keyword evidence="1 3" id="KW-0238">DNA-binding</keyword>
<dbReference type="Gene3D" id="1.10.150.130">
    <property type="match status" value="1"/>
</dbReference>
<dbReference type="PROSITE" id="PS51898">
    <property type="entry name" value="TYR_RECOMBINASE"/>
    <property type="match status" value="1"/>
</dbReference>
<keyword evidence="7" id="KW-1185">Reference proteome</keyword>
<dbReference type="InterPro" id="IPR011010">
    <property type="entry name" value="DNA_brk_join_enz"/>
</dbReference>
<evidence type="ECO:0000313" key="7">
    <source>
        <dbReference type="Proteomes" id="UP000525389"/>
    </source>
</evidence>
<dbReference type="PANTHER" id="PTHR30349:SF81">
    <property type="entry name" value="TYROSINE RECOMBINASE XERC"/>
    <property type="match status" value="1"/>
</dbReference>
<comment type="caution">
    <text evidence="6">The sequence shown here is derived from an EMBL/GenBank/DDBJ whole genome shotgun (WGS) entry which is preliminary data.</text>
</comment>
<evidence type="ECO:0000256" key="2">
    <source>
        <dbReference type="ARBA" id="ARBA00023172"/>
    </source>
</evidence>
<accession>A0A7W8LQL2</accession>
<evidence type="ECO:0000256" key="1">
    <source>
        <dbReference type="ARBA" id="ARBA00023125"/>
    </source>
</evidence>
<evidence type="ECO:0000256" key="3">
    <source>
        <dbReference type="PROSITE-ProRule" id="PRU01248"/>
    </source>
</evidence>
<dbReference type="InterPro" id="IPR050090">
    <property type="entry name" value="Tyrosine_recombinase_XerCD"/>
</dbReference>
<reference evidence="6 7" key="1">
    <citation type="submission" date="2020-08" db="EMBL/GenBank/DDBJ databases">
        <title>Genomic Encyclopedia of Type Strains, Phase IV (KMG-IV): sequencing the most valuable type-strain genomes for metagenomic binning, comparative biology and taxonomic classification.</title>
        <authorList>
            <person name="Goeker M."/>
        </authorList>
    </citation>
    <scope>NUCLEOTIDE SEQUENCE [LARGE SCALE GENOMIC DNA]</scope>
    <source>
        <strain evidence="6 7">DSM 101791</strain>
    </source>
</reference>
<dbReference type="GO" id="GO:0003677">
    <property type="term" value="F:DNA binding"/>
    <property type="evidence" value="ECO:0007669"/>
    <property type="project" value="UniProtKB-UniRule"/>
</dbReference>
<evidence type="ECO:0000259" key="5">
    <source>
        <dbReference type="PROSITE" id="PS51900"/>
    </source>
</evidence>
<dbReference type="RefSeq" id="WP_184028928.1">
    <property type="nucleotide sequence ID" value="NZ_JACHFN010000007.1"/>
</dbReference>
<keyword evidence="2" id="KW-0233">DNA recombination</keyword>
<dbReference type="GO" id="GO:0015074">
    <property type="term" value="P:DNA integration"/>
    <property type="evidence" value="ECO:0007669"/>
    <property type="project" value="InterPro"/>
</dbReference>
<dbReference type="InterPro" id="IPR002104">
    <property type="entry name" value="Integrase_catalytic"/>
</dbReference>
<organism evidence="6 7">
    <name type="scientific">Deinococcus budaensis</name>
    <dbReference type="NCBI Taxonomy" id="1665626"/>
    <lineage>
        <taxon>Bacteria</taxon>
        <taxon>Thermotogati</taxon>
        <taxon>Deinococcota</taxon>
        <taxon>Deinococci</taxon>
        <taxon>Deinococcales</taxon>
        <taxon>Deinococcaceae</taxon>
        <taxon>Deinococcus</taxon>
    </lineage>
</organism>
<dbReference type="Pfam" id="PF00589">
    <property type="entry name" value="Phage_integrase"/>
    <property type="match status" value="1"/>
</dbReference>
<dbReference type="PROSITE" id="PS51900">
    <property type="entry name" value="CB"/>
    <property type="match status" value="1"/>
</dbReference>
<dbReference type="Proteomes" id="UP000525389">
    <property type="component" value="Unassembled WGS sequence"/>
</dbReference>
<dbReference type="PANTHER" id="PTHR30349">
    <property type="entry name" value="PHAGE INTEGRASE-RELATED"/>
    <property type="match status" value="1"/>
</dbReference>
<dbReference type="InterPro" id="IPR013762">
    <property type="entry name" value="Integrase-like_cat_sf"/>
</dbReference>
<proteinExistence type="predicted"/>
<name>A0A7W8LQL2_9DEIO</name>
<dbReference type="Gene3D" id="1.10.443.10">
    <property type="entry name" value="Intergrase catalytic core"/>
    <property type="match status" value="1"/>
</dbReference>
<dbReference type="InterPro" id="IPR044068">
    <property type="entry name" value="CB"/>
</dbReference>
<gene>
    <name evidence="6" type="ORF">HNQ09_002168</name>
</gene>
<dbReference type="EMBL" id="JACHFN010000007">
    <property type="protein sequence ID" value="MBB5234725.1"/>
    <property type="molecule type" value="Genomic_DNA"/>
</dbReference>
<feature type="domain" description="Tyr recombinase" evidence="4">
    <location>
        <begin position="150"/>
        <end position="345"/>
    </location>
</feature>
<feature type="domain" description="Core-binding (CB)" evidence="5">
    <location>
        <begin position="26"/>
        <end position="126"/>
    </location>
</feature>